<organism evidence="1 2">
    <name type="scientific">Coemansia javaensis</name>
    <dbReference type="NCBI Taxonomy" id="2761396"/>
    <lineage>
        <taxon>Eukaryota</taxon>
        <taxon>Fungi</taxon>
        <taxon>Fungi incertae sedis</taxon>
        <taxon>Zoopagomycota</taxon>
        <taxon>Kickxellomycotina</taxon>
        <taxon>Kickxellomycetes</taxon>
        <taxon>Kickxellales</taxon>
        <taxon>Kickxellaceae</taxon>
        <taxon>Coemansia</taxon>
    </lineage>
</organism>
<protein>
    <submittedName>
        <fullName evidence="1">Uncharacterized protein</fullName>
    </submittedName>
</protein>
<dbReference type="AlphaFoldDB" id="A0A9W8LG66"/>
<dbReference type="Proteomes" id="UP001140217">
    <property type="component" value="Unassembled WGS sequence"/>
</dbReference>
<evidence type="ECO:0000313" key="1">
    <source>
        <dbReference type="EMBL" id="KAJ2777635.1"/>
    </source>
</evidence>
<accession>A0A9W8LG66</accession>
<proteinExistence type="predicted"/>
<reference evidence="1" key="1">
    <citation type="submission" date="2022-07" db="EMBL/GenBank/DDBJ databases">
        <title>Phylogenomic reconstructions and comparative analyses of Kickxellomycotina fungi.</title>
        <authorList>
            <person name="Reynolds N.K."/>
            <person name="Stajich J.E."/>
            <person name="Barry K."/>
            <person name="Grigoriev I.V."/>
            <person name="Crous P."/>
            <person name="Smith M.E."/>
        </authorList>
    </citation>
    <scope>NUCLEOTIDE SEQUENCE</scope>
    <source>
        <strain evidence="1">NBRC 105414</strain>
    </source>
</reference>
<evidence type="ECO:0000313" key="2">
    <source>
        <dbReference type="Proteomes" id="UP001140217"/>
    </source>
</evidence>
<comment type="caution">
    <text evidence="1">The sequence shown here is derived from an EMBL/GenBank/DDBJ whole genome shotgun (WGS) entry which is preliminary data.</text>
</comment>
<dbReference type="OrthoDB" id="14339at2759"/>
<gene>
    <name evidence="1" type="ORF">H4R18_005046</name>
</gene>
<dbReference type="PANTHER" id="PTHR37332">
    <property type="entry name" value="EXPRESSED PROTEIN"/>
    <property type="match status" value="1"/>
</dbReference>
<dbReference type="PANTHER" id="PTHR37332:SF1">
    <property type="entry name" value="ELMO DOMAIN-CONTAINING PROTEIN"/>
    <property type="match status" value="1"/>
</dbReference>
<keyword evidence="2" id="KW-1185">Reference proteome</keyword>
<name>A0A9W8LG66_9FUNG</name>
<sequence>MAVAAAAAAAAGNVWEYSIRELVNKRIVTFRHLRNAMAQPLGLGGEAPGESLKVMKRRAYFNALFFDADDLQGMFGSVRLRKRSRAYFMLGASLGPILAIPNPSDYVKALGILIGEYDTYMAESGSKTKKRNFFRKSKGSEEHGALAQGGYEAGNFSYLDTHMPPFDLDFLQVFDTFCQITVIMYTKLADSLAAMPITQGVFDSIGKIDSRFKKVICVVTKELDELVKSSITKELRLVDPLDMASPENDLNTDWETSSVYK</sequence>
<dbReference type="EMBL" id="JANBUL010000278">
    <property type="protein sequence ID" value="KAJ2777635.1"/>
    <property type="molecule type" value="Genomic_DNA"/>
</dbReference>